<dbReference type="OrthoDB" id="667966at2"/>
<keyword evidence="7" id="KW-1185">Reference proteome</keyword>
<dbReference type="PANTHER" id="PTHR24567">
    <property type="entry name" value="CRP FAMILY TRANSCRIPTIONAL REGULATORY PROTEIN"/>
    <property type="match status" value="1"/>
</dbReference>
<dbReference type="SUPFAM" id="SSF46785">
    <property type="entry name" value="Winged helix' DNA-binding domain"/>
    <property type="match status" value="1"/>
</dbReference>
<dbReference type="Pfam" id="PF00027">
    <property type="entry name" value="cNMP_binding"/>
    <property type="match status" value="1"/>
</dbReference>
<evidence type="ECO:0000259" key="4">
    <source>
        <dbReference type="PROSITE" id="PS50042"/>
    </source>
</evidence>
<protein>
    <submittedName>
        <fullName evidence="6">cAMP-binding domain of CRP or a regulatory subunit of cAMP-dependent protein kinases</fullName>
    </submittedName>
</protein>
<dbReference type="GO" id="GO:0003700">
    <property type="term" value="F:DNA-binding transcription factor activity"/>
    <property type="evidence" value="ECO:0007669"/>
    <property type="project" value="TreeGrafter"/>
</dbReference>
<dbReference type="Gene3D" id="2.60.120.10">
    <property type="entry name" value="Jelly Rolls"/>
    <property type="match status" value="1"/>
</dbReference>
<reference evidence="7" key="1">
    <citation type="submission" date="2016-11" db="EMBL/GenBank/DDBJ databases">
        <authorList>
            <person name="Varghese N."/>
            <person name="Submissions S."/>
        </authorList>
    </citation>
    <scope>NUCLEOTIDE SEQUENCE [LARGE SCALE GENOMIC DNA]</scope>
    <source>
        <strain evidence="7">DSM 19055</strain>
    </source>
</reference>
<evidence type="ECO:0000256" key="3">
    <source>
        <dbReference type="ARBA" id="ARBA00023163"/>
    </source>
</evidence>
<dbReference type="CDD" id="cd00038">
    <property type="entry name" value="CAP_ED"/>
    <property type="match status" value="1"/>
</dbReference>
<evidence type="ECO:0000259" key="5">
    <source>
        <dbReference type="PROSITE" id="PS51063"/>
    </source>
</evidence>
<evidence type="ECO:0000256" key="2">
    <source>
        <dbReference type="ARBA" id="ARBA00023125"/>
    </source>
</evidence>
<dbReference type="InterPro" id="IPR012318">
    <property type="entry name" value="HTH_CRP"/>
</dbReference>
<dbReference type="eggNOG" id="COG0664">
    <property type="taxonomic scope" value="Bacteria"/>
</dbReference>
<dbReference type="PROSITE" id="PS51063">
    <property type="entry name" value="HTH_CRP_2"/>
    <property type="match status" value="1"/>
</dbReference>
<evidence type="ECO:0000313" key="6">
    <source>
        <dbReference type="EMBL" id="SHH64567.1"/>
    </source>
</evidence>
<dbReference type="InterPro" id="IPR036390">
    <property type="entry name" value="WH_DNA-bd_sf"/>
</dbReference>
<dbReference type="Proteomes" id="UP000184047">
    <property type="component" value="Unassembled WGS sequence"/>
</dbReference>
<sequence>MIFSEEILSSLGADVLYYKINETIFSEGQLPNYYYQIFKGAVKLTKDRENGTESIFGVFFKGQCFGETFLFADKTYPFNAVAMEDGVILRVPGEKFIDFVTKKPEFLLRLYRFNAERMYFRYAMLNCLSINDSMLRIKELFTILKELHSVKGAFSYQIPFTRQQLSSLAALRLETVIRTVKKMEKDNLVEIRNGKIFY</sequence>
<keyword evidence="6" id="KW-0808">Transferase</keyword>
<feature type="domain" description="HTH crp-type" evidence="5">
    <location>
        <begin position="131"/>
        <end position="198"/>
    </location>
</feature>
<organism evidence="6 7">
    <name type="scientific">Chryseobacterium oranimense</name>
    <dbReference type="NCBI Taxonomy" id="421058"/>
    <lineage>
        <taxon>Bacteria</taxon>
        <taxon>Pseudomonadati</taxon>
        <taxon>Bacteroidota</taxon>
        <taxon>Flavobacteriia</taxon>
        <taxon>Flavobacteriales</taxon>
        <taxon>Weeksellaceae</taxon>
        <taxon>Chryseobacterium group</taxon>
        <taxon>Chryseobacterium</taxon>
    </lineage>
</organism>
<keyword evidence="2" id="KW-0238">DNA-binding</keyword>
<dbReference type="SUPFAM" id="SSF51206">
    <property type="entry name" value="cAMP-binding domain-like"/>
    <property type="match status" value="1"/>
</dbReference>
<dbReference type="AlphaFoldDB" id="A0A1M5UNL7"/>
<dbReference type="GO" id="GO:0016301">
    <property type="term" value="F:kinase activity"/>
    <property type="evidence" value="ECO:0007669"/>
    <property type="project" value="UniProtKB-KW"/>
</dbReference>
<dbReference type="Pfam" id="PF13545">
    <property type="entry name" value="HTH_Crp_2"/>
    <property type="match status" value="1"/>
</dbReference>
<dbReference type="InterPro" id="IPR014710">
    <property type="entry name" value="RmlC-like_jellyroll"/>
</dbReference>
<evidence type="ECO:0000313" key="7">
    <source>
        <dbReference type="Proteomes" id="UP000184047"/>
    </source>
</evidence>
<dbReference type="SMART" id="SM00100">
    <property type="entry name" value="cNMP"/>
    <property type="match status" value="1"/>
</dbReference>
<dbReference type="GO" id="GO:0005829">
    <property type="term" value="C:cytosol"/>
    <property type="evidence" value="ECO:0007669"/>
    <property type="project" value="TreeGrafter"/>
</dbReference>
<keyword evidence="1" id="KW-0805">Transcription regulation</keyword>
<dbReference type="PROSITE" id="PS50042">
    <property type="entry name" value="CNMP_BINDING_3"/>
    <property type="match status" value="1"/>
</dbReference>
<dbReference type="InterPro" id="IPR000595">
    <property type="entry name" value="cNMP-bd_dom"/>
</dbReference>
<proteinExistence type="predicted"/>
<dbReference type="EMBL" id="FQWT01000005">
    <property type="protein sequence ID" value="SHH64567.1"/>
    <property type="molecule type" value="Genomic_DNA"/>
</dbReference>
<dbReference type="GO" id="GO:0003677">
    <property type="term" value="F:DNA binding"/>
    <property type="evidence" value="ECO:0007669"/>
    <property type="project" value="UniProtKB-KW"/>
</dbReference>
<dbReference type="InterPro" id="IPR018490">
    <property type="entry name" value="cNMP-bd_dom_sf"/>
</dbReference>
<dbReference type="InterPro" id="IPR050397">
    <property type="entry name" value="Env_Response_Regulators"/>
</dbReference>
<keyword evidence="6" id="KW-0418">Kinase</keyword>
<keyword evidence="3" id="KW-0804">Transcription</keyword>
<dbReference type="PANTHER" id="PTHR24567:SF28">
    <property type="entry name" value="LISTERIOLYSIN REGULATORY PROTEIN"/>
    <property type="match status" value="1"/>
</dbReference>
<dbReference type="STRING" id="421058.SAMN05421866_3311"/>
<feature type="domain" description="Cyclic nucleotide-binding" evidence="4">
    <location>
        <begin position="18"/>
        <end position="117"/>
    </location>
</feature>
<gene>
    <name evidence="6" type="ORF">SAMN05421866_3311</name>
</gene>
<dbReference type="RefSeq" id="WP_081780202.1">
    <property type="nucleotide sequence ID" value="NZ_FQWT01000005.1"/>
</dbReference>
<evidence type="ECO:0000256" key="1">
    <source>
        <dbReference type="ARBA" id="ARBA00023015"/>
    </source>
</evidence>
<accession>A0A1M5UNL7</accession>
<name>A0A1M5UNL7_9FLAO</name>